<sequence length="369" mass="41762">MDGPIRILHVVVNMNRGGAETLIMNLYRNIDRSKVQFDFLTSKKGIFDSEIARLGGRIYRIPYVTEIGHIKYIKSLDYFFEAHKDYRIVHSHMDKMSGLVLQSAAKAGIPCRVSHSHNTNSEGGSIAKLYKWYAGNKINKSATHKIACSQKAANWLFRKKSNEAFILKNGIDCNKFEFSNETRLKVRNDLGIPDDTFVVGHVGRFNKQKNHHFLIDIFAESLKENHKSILLLIGEGSLLPAIKKKVDDLHLNDCVKFLGVRDDVHHLFQAFDVFVFPSFHEGLPVTLIEAQCAGLPCLISDTITSEVDMGLEMVKKLPINSINKWKASLKSVRCSVLRNYHAKTALKNNGYDINAAATQTQDLYLKMVR</sequence>
<keyword evidence="4" id="KW-1185">Reference proteome</keyword>
<dbReference type="RefSeq" id="WP_310258870.1">
    <property type="nucleotide sequence ID" value="NZ_JAVDWA010000003.1"/>
</dbReference>
<dbReference type="Proteomes" id="UP001258181">
    <property type="component" value="Unassembled WGS sequence"/>
</dbReference>
<comment type="caution">
    <text evidence="3">The sequence shown here is derived from an EMBL/GenBank/DDBJ whole genome shotgun (WGS) entry which is preliminary data.</text>
</comment>
<dbReference type="PANTHER" id="PTHR45947:SF3">
    <property type="entry name" value="SULFOQUINOVOSYL TRANSFERASE SQD2"/>
    <property type="match status" value="1"/>
</dbReference>
<gene>
    <name evidence="3" type="ORF">J2X07_002358</name>
</gene>
<evidence type="ECO:0000313" key="3">
    <source>
        <dbReference type="EMBL" id="MDR7073372.1"/>
    </source>
</evidence>
<organism evidence="3 4">
    <name type="scientific">Fictibacillus barbaricus</name>
    <dbReference type="NCBI Taxonomy" id="182136"/>
    <lineage>
        <taxon>Bacteria</taxon>
        <taxon>Bacillati</taxon>
        <taxon>Bacillota</taxon>
        <taxon>Bacilli</taxon>
        <taxon>Bacillales</taxon>
        <taxon>Fictibacillaceae</taxon>
        <taxon>Fictibacillus</taxon>
    </lineage>
</organism>
<dbReference type="EMBL" id="JAVDWA010000003">
    <property type="protein sequence ID" value="MDR7073372.1"/>
    <property type="molecule type" value="Genomic_DNA"/>
</dbReference>
<dbReference type="CDD" id="cd03812">
    <property type="entry name" value="GT4_CapH-like"/>
    <property type="match status" value="1"/>
</dbReference>
<dbReference type="Gene3D" id="3.40.50.2000">
    <property type="entry name" value="Glycogen Phosphorylase B"/>
    <property type="match status" value="2"/>
</dbReference>
<dbReference type="InterPro" id="IPR050194">
    <property type="entry name" value="Glycosyltransferase_grp1"/>
</dbReference>
<dbReference type="SUPFAM" id="SSF53756">
    <property type="entry name" value="UDP-Glycosyltransferase/glycogen phosphorylase"/>
    <property type="match status" value="1"/>
</dbReference>
<reference evidence="3 4" key="1">
    <citation type="submission" date="2023-07" db="EMBL/GenBank/DDBJ databases">
        <title>Sorghum-associated microbial communities from plants grown in Nebraska, USA.</title>
        <authorList>
            <person name="Schachtman D."/>
        </authorList>
    </citation>
    <scope>NUCLEOTIDE SEQUENCE [LARGE SCALE GENOMIC DNA]</scope>
    <source>
        <strain evidence="3 4">BE211</strain>
    </source>
</reference>
<proteinExistence type="predicted"/>
<dbReference type="Pfam" id="PF13439">
    <property type="entry name" value="Glyco_transf_4"/>
    <property type="match status" value="1"/>
</dbReference>
<dbReference type="InterPro" id="IPR028098">
    <property type="entry name" value="Glyco_trans_4-like_N"/>
</dbReference>
<feature type="domain" description="Glycosyltransferase subfamily 4-like N-terminal" evidence="2">
    <location>
        <begin position="17"/>
        <end position="174"/>
    </location>
</feature>
<name>A0ABU1U1M8_9BACL</name>
<dbReference type="PANTHER" id="PTHR45947">
    <property type="entry name" value="SULFOQUINOVOSYL TRANSFERASE SQD2"/>
    <property type="match status" value="1"/>
</dbReference>
<evidence type="ECO:0000259" key="1">
    <source>
        <dbReference type="Pfam" id="PF00534"/>
    </source>
</evidence>
<accession>A0ABU1U1M8</accession>
<evidence type="ECO:0000259" key="2">
    <source>
        <dbReference type="Pfam" id="PF13439"/>
    </source>
</evidence>
<evidence type="ECO:0000313" key="4">
    <source>
        <dbReference type="Proteomes" id="UP001258181"/>
    </source>
</evidence>
<dbReference type="InterPro" id="IPR001296">
    <property type="entry name" value="Glyco_trans_1"/>
</dbReference>
<protein>
    <submittedName>
        <fullName evidence="3">Glycosyltransferase involved in cell wall biosynthesis</fullName>
    </submittedName>
</protein>
<dbReference type="Pfam" id="PF00534">
    <property type="entry name" value="Glycos_transf_1"/>
    <property type="match status" value="1"/>
</dbReference>
<feature type="domain" description="Glycosyl transferase family 1" evidence="1">
    <location>
        <begin position="185"/>
        <end position="303"/>
    </location>
</feature>